<evidence type="ECO:0008006" key="4">
    <source>
        <dbReference type="Google" id="ProtNLM"/>
    </source>
</evidence>
<protein>
    <recommendedName>
        <fullName evidence="4">CHAT domain-containing protein</fullName>
    </recommendedName>
</protein>
<keyword evidence="3" id="KW-1185">Reference proteome</keyword>
<gene>
    <name evidence="2" type="ORF">AQJ66_32695</name>
</gene>
<accession>A0A101SPS9</accession>
<feature type="region of interest" description="Disordered" evidence="1">
    <location>
        <begin position="312"/>
        <end position="335"/>
    </location>
</feature>
<name>A0A101SPS9_9ACTN</name>
<dbReference type="OrthoDB" id="5183603at2"/>
<dbReference type="EMBL" id="LMWX01000062">
    <property type="protein sequence ID" value="KUN77738.1"/>
    <property type="molecule type" value="Genomic_DNA"/>
</dbReference>
<evidence type="ECO:0000313" key="2">
    <source>
        <dbReference type="EMBL" id="KUN77738.1"/>
    </source>
</evidence>
<dbReference type="STRING" id="285568.AQJ66_32695"/>
<dbReference type="AlphaFoldDB" id="A0A101SPS9"/>
<dbReference type="RefSeq" id="WP_061929196.1">
    <property type="nucleotide sequence ID" value="NZ_KQ948874.1"/>
</dbReference>
<evidence type="ECO:0000313" key="3">
    <source>
        <dbReference type="Proteomes" id="UP000053024"/>
    </source>
</evidence>
<comment type="caution">
    <text evidence="2">The sequence shown here is derived from an EMBL/GenBank/DDBJ whole genome shotgun (WGS) entry which is preliminary data.</text>
</comment>
<evidence type="ECO:0000256" key="1">
    <source>
        <dbReference type="SAM" id="MobiDB-lite"/>
    </source>
</evidence>
<dbReference type="Proteomes" id="UP000053024">
    <property type="component" value="Unassembled WGS sequence"/>
</dbReference>
<sequence>MKPYAPLRAAGRALGARTDDRRVLDAVVAGGVVAAATEPGGRAPGLGELLGPLFAGRAAGQAVLVPWTDPLALFERDPASASRLADGWARACAGTPGVRLSVSSPQGTYRGIGDLLRTGRHVVAVSTAAPPTPATCPDWAWPLPVALLPDGLSEERSDLGRRLTARSALWRECVTETAADGRWARAGLVLCRADTASLPPARPTTGPTATVAVGLLEPGRASSGAGTLLSRIAARYGTTNAALADTGGEVAEWLVALLSALANDAPFDVALDRAAAVVGASPPSLRADPRLLDTTRLSAVIARSGVGFSGDPSAGWSRTLPDPRTRQEAPADAEATARRWSRLLREVGHDRHRQPHRVVRTALAVAGEGTRAAAVDPHTVYGLTVWVGRPGREAAGQEPLPTSSFLPDRTHRLRITAVQLHGSPPPLTGRFRDVDLPPVGRSEEAVFTVVSGPPGSSFQVRITVFHRNRFLQTGVLSGTVGSGHAPVFEIDAVVRADTDDLAARMPHDAALALGPDSAGAPLLTTVTSDAVEIRAPADLSGTVSALTAALRDPVERPEEYGDYRSPAYEKLLISLAQSGQALYRGLFGERIGLVPRDSAEALRRAAGISVLAARPGDLLPLELVYDKPLRIGGPLGVAGRLCPEAPDLSDHEDCAARCPGHYQDDVVCPFRFWGASKVIERHVHADRSAGLAKDFALAVGPAAQRGMIEFGGSLLTAACDRADRNAERAWSTAVRLLGADSAPAASWRELAERTRQLREGGEPPGALLLVVHSEKVAAGPARGMPCLVLGTNDQLSLYETLEPLLTGPAEPNPLVLLLGCSTADHRTPLLGAQLRMLEAGAPGVVGTLTPVLARHIVPVAVELMSEIRRLAAATGAGLLLGEALTRARRAALLKGEACALALVGYGDTDWEVRAPRGIGAPGEGAAQ</sequence>
<proteinExistence type="predicted"/>
<organism evidence="2 3">
    <name type="scientific">Streptomyces bungoensis</name>
    <dbReference type="NCBI Taxonomy" id="285568"/>
    <lineage>
        <taxon>Bacteria</taxon>
        <taxon>Bacillati</taxon>
        <taxon>Actinomycetota</taxon>
        <taxon>Actinomycetes</taxon>
        <taxon>Kitasatosporales</taxon>
        <taxon>Streptomycetaceae</taxon>
        <taxon>Streptomyces</taxon>
    </lineage>
</organism>
<reference evidence="2 3" key="1">
    <citation type="submission" date="2015-10" db="EMBL/GenBank/DDBJ databases">
        <title>Draft genome sequence of Streptomyces bungoensis DSM 41781, type strain for the species Streptomyces bungoensis.</title>
        <authorList>
            <person name="Ruckert C."/>
            <person name="Winkler A."/>
            <person name="Kalinowski J."/>
            <person name="Kampfer P."/>
            <person name="Glaeser S."/>
        </authorList>
    </citation>
    <scope>NUCLEOTIDE SEQUENCE [LARGE SCALE GENOMIC DNA]</scope>
    <source>
        <strain evidence="2 3">DSM 41781</strain>
    </source>
</reference>